<dbReference type="Pfam" id="PF05118">
    <property type="entry name" value="Asp_Arg_Hydrox"/>
    <property type="match status" value="1"/>
</dbReference>
<gene>
    <name evidence="6" type="ORF">SNE35_29010</name>
</gene>
<accession>A0ABU5DT53</accession>
<dbReference type="EMBL" id="JAXCLA010000011">
    <property type="protein sequence ID" value="MDY0748574.1"/>
    <property type="molecule type" value="Genomic_DNA"/>
</dbReference>
<dbReference type="Gene3D" id="2.60.120.330">
    <property type="entry name" value="B-lactam Antibiotic, Isopenicillin N Synthase, Chain"/>
    <property type="match status" value="1"/>
</dbReference>
<evidence type="ECO:0000256" key="4">
    <source>
        <dbReference type="SAM" id="Phobius"/>
    </source>
</evidence>
<reference evidence="6 7" key="1">
    <citation type="submission" date="2023-11" db="EMBL/GenBank/DDBJ databases">
        <title>Paucibacter sp. nov., isolated from fresh soil in Korea.</title>
        <authorList>
            <person name="Le N.T.T."/>
        </authorList>
    </citation>
    <scope>NUCLEOTIDE SEQUENCE [LARGE SCALE GENOMIC DNA]</scope>
    <source>
        <strain evidence="6 7">R3-3</strain>
    </source>
</reference>
<feature type="transmembrane region" description="Helical" evidence="4">
    <location>
        <begin position="6"/>
        <end position="24"/>
    </location>
</feature>
<evidence type="ECO:0000313" key="7">
    <source>
        <dbReference type="Proteomes" id="UP001285263"/>
    </source>
</evidence>
<keyword evidence="4" id="KW-0472">Membrane</keyword>
<keyword evidence="4" id="KW-0812">Transmembrane</keyword>
<dbReference type="PANTHER" id="PTHR46332:SF5">
    <property type="entry name" value="ASPARTATE BETA-HYDROXYLASE DOMAIN CONTAINING 2"/>
    <property type="match status" value="1"/>
</dbReference>
<dbReference type="InterPro" id="IPR051821">
    <property type="entry name" value="Asp/Asn_beta-hydroxylase"/>
</dbReference>
<proteinExistence type="inferred from homology"/>
<comment type="caution">
    <text evidence="6">The sequence shown here is derived from an EMBL/GenBank/DDBJ whole genome shotgun (WGS) entry which is preliminary data.</text>
</comment>
<dbReference type="Proteomes" id="UP001285263">
    <property type="component" value="Unassembled WGS sequence"/>
</dbReference>
<evidence type="ECO:0000256" key="1">
    <source>
        <dbReference type="ARBA" id="ARBA00007730"/>
    </source>
</evidence>
<keyword evidence="3" id="KW-0560">Oxidoreductase</keyword>
<keyword evidence="4" id="KW-1133">Transmembrane helix</keyword>
<evidence type="ECO:0000256" key="3">
    <source>
        <dbReference type="ARBA" id="ARBA00023002"/>
    </source>
</evidence>
<dbReference type="PANTHER" id="PTHR46332">
    <property type="entry name" value="ASPARTATE BETA-HYDROXYLASE DOMAIN-CONTAINING PROTEIN 2"/>
    <property type="match status" value="1"/>
</dbReference>
<evidence type="ECO:0000259" key="5">
    <source>
        <dbReference type="Pfam" id="PF05118"/>
    </source>
</evidence>
<protein>
    <submittedName>
        <fullName evidence="6">Aspartyl/asparaginyl beta-hydroxylase domain-containing protein</fullName>
    </submittedName>
</protein>
<feature type="domain" description="Aspartyl/asparaginy/proline hydroxylase" evidence="5">
    <location>
        <begin position="76"/>
        <end position="229"/>
    </location>
</feature>
<name>A0ABU5DT53_9BURK</name>
<evidence type="ECO:0000256" key="2">
    <source>
        <dbReference type="ARBA" id="ARBA00022964"/>
    </source>
</evidence>
<organism evidence="6 7">
    <name type="scientific">Roseateles agri</name>
    <dbReference type="NCBI Taxonomy" id="3098619"/>
    <lineage>
        <taxon>Bacteria</taxon>
        <taxon>Pseudomonadati</taxon>
        <taxon>Pseudomonadota</taxon>
        <taxon>Betaproteobacteria</taxon>
        <taxon>Burkholderiales</taxon>
        <taxon>Sphaerotilaceae</taxon>
        <taxon>Roseateles</taxon>
    </lineage>
</organism>
<comment type="similarity">
    <text evidence="1">Belongs to the aspartyl/asparaginyl beta-hydroxylase family.</text>
</comment>
<keyword evidence="7" id="KW-1185">Reference proteome</keyword>
<keyword evidence="2" id="KW-0223">Dioxygenase</keyword>
<dbReference type="InterPro" id="IPR007803">
    <property type="entry name" value="Asp/Arg/Pro-Hydrxlase"/>
</dbReference>
<evidence type="ECO:0000313" key="6">
    <source>
        <dbReference type="EMBL" id="MDY0748574.1"/>
    </source>
</evidence>
<dbReference type="RefSeq" id="WP_320426543.1">
    <property type="nucleotide sequence ID" value="NZ_JAXCLA010000011.1"/>
</dbReference>
<sequence length="306" mass="34994">MTNLPYIKLTIVAIFVLSTIYVHLRGRERLGFWRQLTDHSTFMAPINCFMYLFSKVSSRKPYLPVTELAGLDKLQANWEAIRAEAVAMSQQGAIRASDKYDDAGFNSFFKTGWKRFYLKWYDQAHPSAAELCPVTTALLREIPNVKAAMFAELPPGSRLVRHRDPFAGSLRYHLGLVTPNDDGCYIDVDGQRYSWRDGQGVVFDETFLHWAENTTNVNRIILFCDIERPMTWGPAAAVNRFISRHLIAAASAPNREGDKTGGLNKAFAYVQQFRLWAKGVKQRSRLLYYVLKWLLFGGLLAWWLLA</sequence>
<dbReference type="SUPFAM" id="SSF51197">
    <property type="entry name" value="Clavaminate synthase-like"/>
    <property type="match status" value="1"/>
</dbReference>
<dbReference type="InterPro" id="IPR027443">
    <property type="entry name" value="IPNS-like_sf"/>
</dbReference>
<feature type="transmembrane region" description="Helical" evidence="4">
    <location>
        <begin position="286"/>
        <end position="305"/>
    </location>
</feature>